<name>A0A6G1QNW9_CHAAH</name>
<protein>
    <submittedName>
        <fullName evidence="3">DPY30 domain-containing protein 1</fullName>
    </submittedName>
</protein>
<feature type="compositionally biased region" description="Polar residues" evidence="2">
    <location>
        <begin position="345"/>
        <end position="357"/>
    </location>
</feature>
<reference evidence="4" key="2">
    <citation type="submission" date="2019-02" db="EMBL/GenBank/DDBJ databases">
        <title>Opniocepnalus argus Var Kimnra genome.</title>
        <authorList>
            <person name="Zhou C."/>
            <person name="Xiao S."/>
        </authorList>
    </citation>
    <scope>NUCLEOTIDE SEQUENCE [LARGE SCALE GENOMIC DNA]</scope>
</reference>
<feature type="compositionally biased region" description="Basic and acidic residues" evidence="2">
    <location>
        <begin position="60"/>
        <end position="83"/>
    </location>
</feature>
<feature type="compositionally biased region" description="Basic and acidic residues" evidence="2">
    <location>
        <begin position="308"/>
        <end position="330"/>
    </location>
</feature>
<comment type="similarity">
    <text evidence="1">Belongs to the dpy-30 family.</text>
</comment>
<evidence type="ECO:0000256" key="1">
    <source>
        <dbReference type="ARBA" id="ARBA00010849"/>
    </source>
</evidence>
<dbReference type="InterPro" id="IPR049630">
    <property type="entry name" value="DYDC-like_DD"/>
</dbReference>
<feature type="compositionally biased region" description="Basic and acidic residues" evidence="2">
    <location>
        <begin position="111"/>
        <end position="125"/>
    </location>
</feature>
<feature type="compositionally biased region" description="Basic and acidic residues" evidence="2">
    <location>
        <begin position="156"/>
        <end position="177"/>
    </location>
</feature>
<feature type="compositionally biased region" description="Polar residues" evidence="2">
    <location>
        <begin position="290"/>
        <end position="307"/>
    </location>
</feature>
<proteinExistence type="inferred from homology"/>
<dbReference type="Pfam" id="PF05186">
    <property type="entry name" value="Dpy-30"/>
    <property type="match status" value="1"/>
</dbReference>
<evidence type="ECO:0000256" key="2">
    <source>
        <dbReference type="SAM" id="MobiDB-lite"/>
    </source>
</evidence>
<dbReference type="InterPro" id="IPR037856">
    <property type="entry name" value="Sdc1/DPY30"/>
</dbReference>
<dbReference type="PANTHER" id="PTHR23356:SF16">
    <property type="entry name" value="DPY30 DOMAIN CONTAINING 2"/>
    <property type="match status" value="1"/>
</dbReference>
<dbReference type="EMBL" id="CM015731">
    <property type="protein sequence ID" value="KAF3704174.1"/>
    <property type="molecule type" value="Genomic_DNA"/>
</dbReference>
<feature type="compositionally biased region" description="Polar residues" evidence="2">
    <location>
        <begin position="94"/>
        <end position="107"/>
    </location>
</feature>
<dbReference type="AlphaFoldDB" id="A0A6G1QNW9"/>
<feature type="region of interest" description="Disordered" evidence="2">
    <location>
        <begin position="60"/>
        <end position="379"/>
    </location>
</feature>
<dbReference type="GO" id="GO:0048188">
    <property type="term" value="C:Set1C/COMPASS complex"/>
    <property type="evidence" value="ECO:0007669"/>
    <property type="project" value="InterPro"/>
</dbReference>
<evidence type="ECO:0000313" key="4">
    <source>
        <dbReference type="Proteomes" id="UP000503349"/>
    </source>
</evidence>
<dbReference type="CDD" id="cd22966">
    <property type="entry name" value="DD_DYDC-like"/>
    <property type="match status" value="1"/>
</dbReference>
<dbReference type="Proteomes" id="UP000503349">
    <property type="component" value="Chromosome 20"/>
</dbReference>
<reference evidence="3 4" key="1">
    <citation type="submission" date="2019-02" db="EMBL/GenBank/DDBJ databases">
        <title>Opniocepnalus argus genome.</title>
        <authorList>
            <person name="Zhou C."/>
            <person name="Xiao S."/>
        </authorList>
    </citation>
    <scope>NUCLEOTIDE SEQUENCE [LARGE SCALE GENOMIC DNA]</scope>
    <source>
        <strain evidence="3">OARG1902GOOAL</strain>
        <tissue evidence="3">Muscle</tissue>
    </source>
</reference>
<accession>A0A6G1QNW9</accession>
<sequence>MDSEYLKRHLGKCLADGLSEVAEQRPENPILYLAHWLYKYNANVEYEAEKRAKLAVLEQEQAKAREEAVHQERLREEEQKLSEALKGSKKLSEKQPTASNAPPSATTGAAEDNRPVTEEKPKTSDSEIQQDTDERVTEADTEPEVVTDNVTSPESPQRKSGEEFKEESTEMPLEKTEGGLMSDQTEKTVVEPSATVVEEKTEDEARTNQAVEKEVDQNEDKVIDRADITEPERIETDSTLDISQDTDDSKADKPEEPRDTQSPVSLDPQEKVDEDETSKSADFLPKEPDSASQSDILQPEETVSTGEDMTRSSLRDHEKQVDGQHSREITDESPAPAESDATADGTASSDRPATSQGEQEKPLSDQEDLGKMEEEADHT</sequence>
<dbReference type="InterPro" id="IPR007858">
    <property type="entry name" value="Dpy-30_motif"/>
</dbReference>
<feature type="compositionally biased region" description="Basic and acidic residues" evidence="2">
    <location>
        <begin position="247"/>
        <end position="259"/>
    </location>
</feature>
<dbReference type="PANTHER" id="PTHR23356">
    <property type="entry name" value="DPY30-RELATED"/>
    <property type="match status" value="1"/>
</dbReference>
<organism evidence="3 4">
    <name type="scientific">Channa argus</name>
    <name type="common">Northern snakehead</name>
    <name type="synonym">Ophicephalus argus</name>
    <dbReference type="NCBI Taxonomy" id="215402"/>
    <lineage>
        <taxon>Eukaryota</taxon>
        <taxon>Metazoa</taxon>
        <taxon>Chordata</taxon>
        <taxon>Craniata</taxon>
        <taxon>Vertebrata</taxon>
        <taxon>Euteleostomi</taxon>
        <taxon>Actinopterygii</taxon>
        <taxon>Neopterygii</taxon>
        <taxon>Teleostei</taxon>
        <taxon>Neoteleostei</taxon>
        <taxon>Acanthomorphata</taxon>
        <taxon>Anabantaria</taxon>
        <taxon>Anabantiformes</taxon>
        <taxon>Channoidei</taxon>
        <taxon>Channidae</taxon>
        <taxon>Channa</taxon>
    </lineage>
</organism>
<keyword evidence="4" id="KW-1185">Reference proteome</keyword>
<feature type="compositionally biased region" description="Basic and acidic residues" evidence="2">
    <location>
        <begin position="197"/>
        <end position="236"/>
    </location>
</feature>
<feature type="compositionally biased region" description="Basic and acidic residues" evidence="2">
    <location>
        <begin position="358"/>
        <end position="379"/>
    </location>
</feature>
<dbReference type="Gene3D" id="1.20.890.10">
    <property type="entry name" value="cAMP-dependent protein kinase regulatory subunit, dimerization-anchoring domain"/>
    <property type="match status" value="1"/>
</dbReference>
<gene>
    <name evidence="3" type="ORF">EXN66_Car019862</name>
</gene>
<evidence type="ECO:0000313" key="3">
    <source>
        <dbReference type="EMBL" id="KAF3704174.1"/>
    </source>
</evidence>